<dbReference type="EMBL" id="CP001618">
    <property type="protein sequence ID" value="ACQ78293.1"/>
    <property type="molecule type" value="Genomic_DNA"/>
</dbReference>
<dbReference type="FunFam" id="3.30.200.20:FF:000035">
    <property type="entry name" value="Serine/threonine protein kinase Stk1"/>
    <property type="match status" value="1"/>
</dbReference>
<feature type="compositionally biased region" description="Low complexity" evidence="9">
    <location>
        <begin position="342"/>
        <end position="362"/>
    </location>
</feature>
<evidence type="ECO:0000256" key="10">
    <source>
        <dbReference type="SAM" id="Phobius"/>
    </source>
</evidence>
<evidence type="ECO:0000259" key="11">
    <source>
        <dbReference type="PROSITE" id="PS50011"/>
    </source>
</evidence>
<keyword evidence="4" id="KW-0547">Nucleotide-binding</keyword>
<dbReference type="SUPFAM" id="SSF56112">
    <property type="entry name" value="Protein kinase-like (PK-like)"/>
    <property type="match status" value="1"/>
</dbReference>
<dbReference type="PROSITE" id="PS50011">
    <property type="entry name" value="PROTEIN_KINASE_DOM"/>
    <property type="match status" value="1"/>
</dbReference>
<feature type="transmembrane region" description="Helical" evidence="10">
    <location>
        <begin position="408"/>
        <end position="429"/>
    </location>
</feature>
<dbReference type="KEGG" id="bcv:Bcav_0027"/>
<proteinExistence type="predicted"/>
<dbReference type="HOGENOM" id="CLU_000288_63_44_11"/>
<dbReference type="Gene3D" id="3.30.200.20">
    <property type="entry name" value="Phosphorylase Kinase, domain 1"/>
    <property type="match status" value="1"/>
</dbReference>
<dbReference type="Gene3D" id="1.10.510.10">
    <property type="entry name" value="Transferase(Phosphotransferase) domain 1"/>
    <property type="match status" value="1"/>
</dbReference>
<dbReference type="PANTHER" id="PTHR43289:SF6">
    <property type="entry name" value="SERINE_THREONINE-PROTEIN KINASE NEKL-3"/>
    <property type="match status" value="1"/>
</dbReference>
<comment type="catalytic activity">
    <reaction evidence="8">
        <text>L-seryl-[protein] + ATP = O-phospho-L-seryl-[protein] + ADP + H(+)</text>
        <dbReference type="Rhea" id="RHEA:17989"/>
        <dbReference type="Rhea" id="RHEA-COMP:9863"/>
        <dbReference type="Rhea" id="RHEA-COMP:11604"/>
        <dbReference type="ChEBI" id="CHEBI:15378"/>
        <dbReference type="ChEBI" id="CHEBI:29999"/>
        <dbReference type="ChEBI" id="CHEBI:30616"/>
        <dbReference type="ChEBI" id="CHEBI:83421"/>
        <dbReference type="ChEBI" id="CHEBI:456216"/>
        <dbReference type="EC" id="2.7.11.1"/>
    </reaction>
</comment>
<dbReference type="EC" id="2.7.11.1" evidence="1"/>
<dbReference type="STRING" id="471853.Bcav_0027"/>
<evidence type="ECO:0000256" key="6">
    <source>
        <dbReference type="ARBA" id="ARBA00022840"/>
    </source>
</evidence>
<name>C5BUR9_BEUC1</name>
<dbReference type="PROSITE" id="PS00108">
    <property type="entry name" value="PROTEIN_KINASE_ST"/>
    <property type="match status" value="1"/>
</dbReference>
<evidence type="ECO:0000256" key="8">
    <source>
        <dbReference type="ARBA" id="ARBA00048679"/>
    </source>
</evidence>
<keyword evidence="10" id="KW-1133">Transmembrane helix</keyword>
<accession>C5BUR9</accession>
<evidence type="ECO:0000256" key="2">
    <source>
        <dbReference type="ARBA" id="ARBA00022527"/>
    </source>
</evidence>
<evidence type="ECO:0000256" key="9">
    <source>
        <dbReference type="SAM" id="MobiDB-lite"/>
    </source>
</evidence>
<evidence type="ECO:0000256" key="5">
    <source>
        <dbReference type="ARBA" id="ARBA00022777"/>
    </source>
</evidence>
<dbReference type="Proteomes" id="UP000007962">
    <property type="component" value="Chromosome"/>
</dbReference>
<dbReference type="CDD" id="cd14014">
    <property type="entry name" value="STKc_PknB_like"/>
    <property type="match status" value="1"/>
</dbReference>
<evidence type="ECO:0000256" key="3">
    <source>
        <dbReference type="ARBA" id="ARBA00022679"/>
    </source>
</evidence>
<dbReference type="InterPro" id="IPR000719">
    <property type="entry name" value="Prot_kinase_dom"/>
</dbReference>
<keyword evidence="13" id="KW-1185">Reference proteome</keyword>
<dbReference type="InterPro" id="IPR011009">
    <property type="entry name" value="Kinase-like_dom_sf"/>
</dbReference>
<feature type="compositionally biased region" description="Basic and acidic residues" evidence="9">
    <location>
        <begin position="285"/>
        <end position="295"/>
    </location>
</feature>
<feature type="compositionally biased region" description="Low complexity" evidence="9">
    <location>
        <begin position="297"/>
        <end position="326"/>
    </location>
</feature>
<keyword evidence="3" id="KW-0808">Transferase</keyword>
<dbReference type="eggNOG" id="COG0515">
    <property type="taxonomic scope" value="Bacteria"/>
</dbReference>
<evidence type="ECO:0000256" key="4">
    <source>
        <dbReference type="ARBA" id="ARBA00022741"/>
    </source>
</evidence>
<dbReference type="InterPro" id="IPR008271">
    <property type="entry name" value="Ser/Thr_kinase_AS"/>
</dbReference>
<keyword evidence="2 12" id="KW-0723">Serine/threonine-protein kinase</keyword>
<feature type="region of interest" description="Disordered" evidence="9">
    <location>
        <begin position="275"/>
        <end position="376"/>
    </location>
</feature>
<dbReference type="SMART" id="SM00220">
    <property type="entry name" value="S_TKc"/>
    <property type="match status" value="1"/>
</dbReference>
<protein>
    <recommendedName>
        <fullName evidence="1">non-specific serine/threonine protein kinase</fullName>
        <ecNumber evidence="1">2.7.11.1</ecNumber>
    </recommendedName>
</protein>
<dbReference type="PANTHER" id="PTHR43289">
    <property type="entry name" value="MITOGEN-ACTIVATED PROTEIN KINASE KINASE KINASE 20-RELATED"/>
    <property type="match status" value="1"/>
</dbReference>
<evidence type="ECO:0000256" key="7">
    <source>
        <dbReference type="ARBA" id="ARBA00047899"/>
    </source>
</evidence>
<keyword evidence="10" id="KW-0472">Membrane</keyword>
<dbReference type="AlphaFoldDB" id="C5BUR9"/>
<reference evidence="12 13" key="1">
    <citation type="journal article" date="2009" name="Stand. Genomic Sci.">
        <title>Complete genome sequence of Beutenbergia cavernae type strain (HKI 0122).</title>
        <authorList>
            <person name="Land M."/>
            <person name="Pukall R."/>
            <person name="Abt B."/>
            <person name="Goker M."/>
            <person name="Rohde M."/>
            <person name="Glavina Del Rio T."/>
            <person name="Tice H."/>
            <person name="Copeland A."/>
            <person name="Cheng J.F."/>
            <person name="Lucas S."/>
            <person name="Chen F."/>
            <person name="Nolan M."/>
            <person name="Bruce D."/>
            <person name="Goodwin L."/>
            <person name="Pitluck S."/>
            <person name="Ivanova N."/>
            <person name="Mavromatis K."/>
            <person name="Ovchinnikova G."/>
            <person name="Pati A."/>
            <person name="Chen A."/>
            <person name="Palaniappan K."/>
            <person name="Hauser L."/>
            <person name="Chang Y.J."/>
            <person name="Jefferies C.C."/>
            <person name="Saunders E."/>
            <person name="Brettin T."/>
            <person name="Detter J.C."/>
            <person name="Han C."/>
            <person name="Chain P."/>
            <person name="Bristow J."/>
            <person name="Eisen J.A."/>
            <person name="Markowitz V."/>
            <person name="Hugenholtz P."/>
            <person name="Kyrpides N.C."/>
            <person name="Klenk H.P."/>
            <person name="Lapidus A."/>
        </authorList>
    </citation>
    <scope>NUCLEOTIDE SEQUENCE [LARGE SCALE GENOMIC DNA]</scope>
    <source>
        <strain evidence="13">ATCC BAA-8 / DSM 12333 / NBRC 16432</strain>
    </source>
</reference>
<keyword evidence="10" id="KW-0812">Transmembrane</keyword>
<keyword evidence="6" id="KW-0067">ATP-binding</keyword>
<keyword evidence="5 12" id="KW-0418">Kinase</keyword>
<evidence type="ECO:0000313" key="13">
    <source>
        <dbReference type="Proteomes" id="UP000007962"/>
    </source>
</evidence>
<dbReference type="FunFam" id="1.10.510.10:FF:000021">
    <property type="entry name" value="Serine/threonine protein kinase"/>
    <property type="match status" value="1"/>
</dbReference>
<dbReference type="Pfam" id="PF00069">
    <property type="entry name" value="Pkinase"/>
    <property type="match status" value="1"/>
</dbReference>
<organism evidence="12 13">
    <name type="scientific">Beutenbergia cavernae (strain ATCC BAA-8 / DSM 12333 / CCUG 43141 / JCM 11478 / NBRC 16432 / NCIMB 13614 / HKI 0122)</name>
    <dbReference type="NCBI Taxonomy" id="471853"/>
    <lineage>
        <taxon>Bacteria</taxon>
        <taxon>Bacillati</taxon>
        <taxon>Actinomycetota</taxon>
        <taxon>Actinomycetes</taxon>
        <taxon>Micrococcales</taxon>
        <taxon>Beutenbergiaceae</taxon>
        <taxon>Beutenbergia</taxon>
    </lineage>
</organism>
<feature type="compositionally biased region" description="Basic residues" evidence="9">
    <location>
        <begin position="363"/>
        <end position="373"/>
    </location>
</feature>
<evidence type="ECO:0000256" key="1">
    <source>
        <dbReference type="ARBA" id="ARBA00012513"/>
    </source>
</evidence>
<dbReference type="GO" id="GO:0005524">
    <property type="term" value="F:ATP binding"/>
    <property type="evidence" value="ECO:0007669"/>
    <property type="project" value="UniProtKB-KW"/>
</dbReference>
<comment type="catalytic activity">
    <reaction evidence="7">
        <text>L-threonyl-[protein] + ATP = O-phospho-L-threonyl-[protein] + ADP + H(+)</text>
        <dbReference type="Rhea" id="RHEA:46608"/>
        <dbReference type="Rhea" id="RHEA-COMP:11060"/>
        <dbReference type="Rhea" id="RHEA-COMP:11605"/>
        <dbReference type="ChEBI" id="CHEBI:15378"/>
        <dbReference type="ChEBI" id="CHEBI:30013"/>
        <dbReference type="ChEBI" id="CHEBI:30616"/>
        <dbReference type="ChEBI" id="CHEBI:61977"/>
        <dbReference type="ChEBI" id="CHEBI:456216"/>
        <dbReference type="EC" id="2.7.11.1"/>
    </reaction>
</comment>
<feature type="domain" description="Protein kinase" evidence="11">
    <location>
        <begin position="7"/>
        <end position="264"/>
    </location>
</feature>
<dbReference type="GO" id="GO:0004674">
    <property type="term" value="F:protein serine/threonine kinase activity"/>
    <property type="evidence" value="ECO:0007669"/>
    <property type="project" value="UniProtKB-KW"/>
</dbReference>
<gene>
    <name evidence="12" type="ordered locus">Bcav_0027</name>
</gene>
<dbReference type="GO" id="GO:0045717">
    <property type="term" value="P:negative regulation of fatty acid biosynthetic process"/>
    <property type="evidence" value="ECO:0007669"/>
    <property type="project" value="UniProtKB-ARBA"/>
</dbReference>
<evidence type="ECO:0000313" key="12">
    <source>
        <dbReference type="EMBL" id="ACQ78293.1"/>
    </source>
</evidence>
<sequence>MLLGGRYELRERIAMGGMGEVWSAVDTHLGRQVAAKVLREEFAGDEMFLERLRTEARNSANLAHPNIAMLHDYGEVDGVGYLVMELVAGEPLSDLLERRRTLPPDQLLPILAQTARALQVAHAAGVVHRDVKPSNLLITADSRVKITDFGISLGANQAPMTAAGMVMGTAQYLPPEQAMGRAATPAGDIYALGIIAYEALAGQRPFTGTTQVDIAFAHVSEPVPPLPQFVHAELRELVMSMLEKEPGRRPASAAELAVRLDEIAAAIGAEEWNPDAVQGRWRPTAADRRRQRELPADGEAPGSDGAGADAAAASPRAAGAGTGAEAQTRRARRGRPPAHDVPAAAAAAGTTAPGPLGRATARSAHRAGPRRGRAASEPQLPAWLAEPLGRVVAWFRRISWPDWTENRWLLAGAVIAVVAVLTLLVLAIGTLGTPTSLGSGATGVRPIGGVAAEEAHGAELAADAVGGSRVEGL</sequence>